<evidence type="ECO:0000313" key="2">
    <source>
        <dbReference type="Proteomes" id="UP000789508"/>
    </source>
</evidence>
<accession>A0A9N9HNK8</accession>
<dbReference type="Pfam" id="PF04404">
    <property type="entry name" value="ERF"/>
    <property type="match status" value="1"/>
</dbReference>
<protein>
    <submittedName>
        <fullName evidence="1">9178_t:CDS:1</fullName>
    </submittedName>
</protein>
<keyword evidence="2" id="KW-1185">Reference proteome</keyword>
<dbReference type="InterPro" id="IPR007499">
    <property type="entry name" value="ERF_bacteria_virus"/>
</dbReference>
<gene>
    <name evidence="1" type="ORF">ALEPTO_LOCUS11466</name>
</gene>
<dbReference type="EMBL" id="CAJVPS010018663">
    <property type="protein sequence ID" value="CAG8698233.1"/>
    <property type="molecule type" value="Genomic_DNA"/>
</dbReference>
<dbReference type="OrthoDB" id="2435397at2759"/>
<dbReference type="Proteomes" id="UP000789508">
    <property type="component" value="Unassembled WGS sequence"/>
</dbReference>
<feature type="non-terminal residue" evidence="1">
    <location>
        <position position="1"/>
    </location>
</feature>
<name>A0A9N9HNK8_9GLOM</name>
<reference evidence="1" key="1">
    <citation type="submission" date="2021-06" db="EMBL/GenBank/DDBJ databases">
        <authorList>
            <person name="Kallberg Y."/>
            <person name="Tangrot J."/>
            <person name="Rosling A."/>
        </authorList>
    </citation>
    <scope>NUCLEOTIDE SEQUENCE</scope>
    <source>
        <strain evidence="1">FL130A</strain>
    </source>
</reference>
<evidence type="ECO:0000313" key="1">
    <source>
        <dbReference type="EMBL" id="CAG8698233.1"/>
    </source>
</evidence>
<organism evidence="1 2">
    <name type="scientific">Ambispora leptoticha</name>
    <dbReference type="NCBI Taxonomy" id="144679"/>
    <lineage>
        <taxon>Eukaryota</taxon>
        <taxon>Fungi</taxon>
        <taxon>Fungi incertae sedis</taxon>
        <taxon>Mucoromycota</taxon>
        <taxon>Glomeromycotina</taxon>
        <taxon>Glomeromycetes</taxon>
        <taxon>Archaeosporales</taxon>
        <taxon>Ambisporaceae</taxon>
        <taxon>Ambispora</taxon>
    </lineage>
</organism>
<proteinExistence type="predicted"/>
<sequence length="75" mass="8428">LGQNTDIAKAKGSAETYAVKYFLQKLFLIPTSDNLDPDKVSGKPRELTEEEKKQVEEVLERHKLKASINTTHAKS</sequence>
<dbReference type="AlphaFoldDB" id="A0A9N9HNK8"/>
<comment type="caution">
    <text evidence="1">The sequence shown here is derived from an EMBL/GenBank/DDBJ whole genome shotgun (WGS) entry which is preliminary data.</text>
</comment>